<comment type="caution">
    <text evidence="1">The sequence shown here is derived from an EMBL/GenBank/DDBJ whole genome shotgun (WGS) entry which is preliminary data.</text>
</comment>
<organism evidence="1 2">
    <name type="scientific">Knoellia sinensis KCTC 19936</name>
    <dbReference type="NCBI Taxonomy" id="1385520"/>
    <lineage>
        <taxon>Bacteria</taxon>
        <taxon>Bacillati</taxon>
        <taxon>Actinomycetota</taxon>
        <taxon>Actinomycetes</taxon>
        <taxon>Micrococcales</taxon>
        <taxon>Intrasporangiaceae</taxon>
        <taxon>Knoellia</taxon>
    </lineage>
</organism>
<name>A0A0A0J802_9MICO</name>
<dbReference type="RefSeq" id="WP_035916436.1">
    <property type="nucleotide sequence ID" value="NZ_AVPJ01000008.1"/>
</dbReference>
<reference evidence="1 2" key="1">
    <citation type="submission" date="2013-08" db="EMBL/GenBank/DDBJ databases">
        <title>The genome sequence of Knoellia sinensis.</title>
        <authorList>
            <person name="Zhu W."/>
            <person name="Wang G."/>
        </authorList>
    </citation>
    <scope>NUCLEOTIDE SEQUENCE [LARGE SCALE GENOMIC DNA]</scope>
    <source>
        <strain evidence="1 2">KCTC 19936</strain>
    </source>
</reference>
<dbReference type="EMBL" id="AVPJ01000008">
    <property type="protein sequence ID" value="KGN32182.1"/>
    <property type="molecule type" value="Genomic_DNA"/>
</dbReference>
<gene>
    <name evidence="1" type="ORF">N802_11020</name>
</gene>
<dbReference type="AlphaFoldDB" id="A0A0A0J802"/>
<keyword evidence="2" id="KW-1185">Reference proteome</keyword>
<protein>
    <submittedName>
        <fullName evidence="1">Uncharacterized protein</fullName>
    </submittedName>
</protein>
<sequence length="108" mass="12478">MPLTLDNIEGEFLRRFPDVAAAVREDAGMDPAGRVDWVLRHYVMPNAIDNRDALREVFDWIERLMQSQDPLVEYWRDVRLLGRTLASPEWTAIAEAYEGPLLAGHWGR</sequence>
<dbReference type="OrthoDB" id="3828252at2"/>
<evidence type="ECO:0000313" key="1">
    <source>
        <dbReference type="EMBL" id="KGN32182.1"/>
    </source>
</evidence>
<dbReference type="STRING" id="1385520.N802_11020"/>
<proteinExistence type="predicted"/>
<dbReference type="Proteomes" id="UP000030002">
    <property type="component" value="Unassembled WGS sequence"/>
</dbReference>
<accession>A0A0A0J802</accession>
<evidence type="ECO:0000313" key="2">
    <source>
        <dbReference type="Proteomes" id="UP000030002"/>
    </source>
</evidence>